<keyword evidence="3" id="KW-1185">Reference proteome</keyword>
<evidence type="ECO:0000313" key="3">
    <source>
        <dbReference type="Proteomes" id="UP000292082"/>
    </source>
</evidence>
<evidence type="ECO:0000313" key="2">
    <source>
        <dbReference type="EMBL" id="TBU55359.1"/>
    </source>
</evidence>
<organism evidence="1">
    <name type="scientific">Dichomitus squalens</name>
    <dbReference type="NCBI Taxonomy" id="114155"/>
    <lineage>
        <taxon>Eukaryota</taxon>
        <taxon>Fungi</taxon>
        <taxon>Dikarya</taxon>
        <taxon>Basidiomycota</taxon>
        <taxon>Agaricomycotina</taxon>
        <taxon>Agaricomycetes</taxon>
        <taxon>Polyporales</taxon>
        <taxon>Polyporaceae</taxon>
        <taxon>Dichomitus</taxon>
    </lineage>
</organism>
<protein>
    <submittedName>
        <fullName evidence="1">Uncharacterized protein</fullName>
    </submittedName>
</protein>
<sequence>MHKVLFPLNDTIVVFLHQDDTRSRGSHVVQITVKAERPQAIDTITTYYLVRHDLSDLILRLVTAHLEQPVQDDIVFDDPRYTIHAHRDAWTFGRQLSFYWGDDRLEAAEDKWTFWFRMKRHASPDTTL</sequence>
<dbReference type="Proteomes" id="UP000292082">
    <property type="component" value="Unassembled WGS sequence"/>
</dbReference>
<name>A0A4Q9M6K6_9APHY</name>
<dbReference type="AlphaFoldDB" id="A0A4Q9M6K6"/>
<dbReference type="EMBL" id="ML145170">
    <property type="protein sequence ID" value="TBU55359.1"/>
    <property type="molecule type" value="Genomic_DNA"/>
</dbReference>
<accession>A0A4Q9M6K6</accession>
<dbReference type="OMA" id="ELVAYYN"/>
<dbReference type="Proteomes" id="UP000292957">
    <property type="component" value="Unassembled WGS sequence"/>
</dbReference>
<dbReference type="OrthoDB" id="2748218at2759"/>
<reference evidence="1 3" key="1">
    <citation type="submission" date="2019-01" db="EMBL/GenBank/DDBJ databases">
        <title>Draft genome sequences of three monokaryotic isolates of the white-rot basidiomycete fungus Dichomitus squalens.</title>
        <authorList>
            <consortium name="DOE Joint Genome Institute"/>
            <person name="Lopez S.C."/>
            <person name="Andreopoulos B."/>
            <person name="Pangilinan J."/>
            <person name="Lipzen A."/>
            <person name="Riley R."/>
            <person name="Ahrendt S."/>
            <person name="Ng V."/>
            <person name="Barry K."/>
            <person name="Daum C."/>
            <person name="Grigoriev I.V."/>
            <person name="Hilden K.S."/>
            <person name="Makela M.R."/>
            <person name="de Vries R.P."/>
        </authorList>
    </citation>
    <scope>NUCLEOTIDE SEQUENCE [LARGE SCALE GENOMIC DNA]</scope>
    <source>
        <strain evidence="2 3">CBS 464.89</strain>
        <strain evidence="1">OM18370.1</strain>
    </source>
</reference>
<proteinExistence type="predicted"/>
<dbReference type="EMBL" id="ML143536">
    <property type="protein sequence ID" value="TBU22585.1"/>
    <property type="molecule type" value="Genomic_DNA"/>
</dbReference>
<gene>
    <name evidence="2" type="ORF">BD310DRAFT_950821</name>
    <name evidence="1" type="ORF">BD311DRAFT_675786</name>
</gene>
<evidence type="ECO:0000313" key="1">
    <source>
        <dbReference type="EMBL" id="TBU22585.1"/>
    </source>
</evidence>